<organism evidence="1 2">
    <name type="scientific">Shimazuella alba</name>
    <dbReference type="NCBI Taxonomy" id="2690964"/>
    <lineage>
        <taxon>Bacteria</taxon>
        <taxon>Bacillati</taxon>
        <taxon>Bacillota</taxon>
        <taxon>Bacilli</taxon>
        <taxon>Bacillales</taxon>
        <taxon>Thermoactinomycetaceae</taxon>
        <taxon>Shimazuella</taxon>
    </lineage>
</organism>
<accession>A0A6I4VQZ9</accession>
<reference evidence="1 2" key="1">
    <citation type="submission" date="2019-12" db="EMBL/GenBank/DDBJ databases">
        <title>Whole-genome analyses of novel actinobacteria.</title>
        <authorList>
            <person name="Sahin N."/>
            <person name="Saygin H."/>
        </authorList>
    </citation>
    <scope>NUCLEOTIDE SEQUENCE [LARGE SCALE GENOMIC DNA]</scope>
    <source>
        <strain evidence="1 2">KC615</strain>
    </source>
</reference>
<dbReference type="RefSeq" id="WP_160801412.1">
    <property type="nucleotide sequence ID" value="NZ_WUUL01000006.1"/>
</dbReference>
<sequence length="98" mass="11513">MTAKYQVYKDDDDYYLSMQTGKMKISFHSVCSHSKGVYCYEFCYQYLTVIYADGPILHYDFQKKKRMKATTKKNPMIFSFSEILELEGLLRSTGAPYL</sequence>
<evidence type="ECO:0000313" key="1">
    <source>
        <dbReference type="EMBL" id="MXQ54049.1"/>
    </source>
</evidence>
<evidence type="ECO:0000313" key="2">
    <source>
        <dbReference type="Proteomes" id="UP000430692"/>
    </source>
</evidence>
<dbReference type="Proteomes" id="UP000430692">
    <property type="component" value="Unassembled WGS sequence"/>
</dbReference>
<dbReference type="EMBL" id="WUUL01000006">
    <property type="protein sequence ID" value="MXQ54049.1"/>
    <property type="molecule type" value="Genomic_DNA"/>
</dbReference>
<dbReference type="AlphaFoldDB" id="A0A6I4VQZ9"/>
<name>A0A6I4VQZ9_9BACL</name>
<gene>
    <name evidence="1" type="ORF">GSM42_10030</name>
</gene>
<proteinExistence type="predicted"/>
<comment type="caution">
    <text evidence="1">The sequence shown here is derived from an EMBL/GenBank/DDBJ whole genome shotgun (WGS) entry which is preliminary data.</text>
</comment>
<protein>
    <submittedName>
        <fullName evidence="1">Uncharacterized protein</fullName>
    </submittedName>
</protein>
<keyword evidence="2" id="KW-1185">Reference proteome</keyword>